<reference evidence="7" key="1">
    <citation type="submission" date="2020-11" db="EMBL/GenBank/DDBJ databases">
        <authorList>
            <person name="Tran Van P."/>
        </authorList>
    </citation>
    <scope>NUCLEOTIDE SEQUENCE</scope>
</reference>
<evidence type="ECO:0000313" key="8">
    <source>
        <dbReference type="Proteomes" id="UP000678499"/>
    </source>
</evidence>
<feature type="transmembrane region" description="Helical" evidence="6">
    <location>
        <begin position="156"/>
        <end position="177"/>
    </location>
</feature>
<feature type="transmembrane region" description="Helical" evidence="6">
    <location>
        <begin position="221"/>
        <end position="243"/>
    </location>
</feature>
<dbReference type="PANTHER" id="PTHR19444">
    <property type="entry name" value="UNC-93 RELATED"/>
    <property type="match status" value="1"/>
</dbReference>
<evidence type="ECO:0000256" key="6">
    <source>
        <dbReference type="SAM" id="Phobius"/>
    </source>
</evidence>
<dbReference type="InterPro" id="IPR010291">
    <property type="entry name" value="Ion_channel_UNC-93"/>
</dbReference>
<evidence type="ECO:0000256" key="4">
    <source>
        <dbReference type="ARBA" id="ARBA00022989"/>
    </source>
</evidence>
<feature type="transmembrane region" description="Helical" evidence="6">
    <location>
        <begin position="63"/>
        <end position="84"/>
    </location>
</feature>
<dbReference type="EMBL" id="CAJPEX010004616">
    <property type="protein sequence ID" value="CAG0923128.1"/>
    <property type="molecule type" value="Genomic_DNA"/>
</dbReference>
<feature type="transmembrane region" description="Helical" evidence="6">
    <location>
        <begin position="348"/>
        <end position="366"/>
    </location>
</feature>
<dbReference type="AlphaFoldDB" id="A0A7R9BZT3"/>
<dbReference type="Pfam" id="PF05978">
    <property type="entry name" value="UNC-93"/>
    <property type="match status" value="1"/>
</dbReference>
<gene>
    <name evidence="7" type="ORF">NMOB1V02_LOCUS10594</name>
</gene>
<feature type="transmembrane region" description="Helical" evidence="6">
    <location>
        <begin position="30"/>
        <end position="51"/>
    </location>
</feature>
<comment type="similarity">
    <text evidence="2">Belongs to the unc-93 family.</text>
</comment>
<dbReference type="Proteomes" id="UP000678499">
    <property type="component" value="Unassembled WGS sequence"/>
</dbReference>
<proteinExistence type="inferred from homology"/>
<dbReference type="SUPFAM" id="SSF103473">
    <property type="entry name" value="MFS general substrate transporter"/>
    <property type="match status" value="1"/>
</dbReference>
<keyword evidence="4 6" id="KW-1133">Transmembrane helix</keyword>
<dbReference type="InterPro" id="IPR051951">
    <property type="entry name" value="UNC-93_regulatory"/>
</dbReference>
<name>A0A7R9BZT3_9CRUS</name>
<evidence type="ECO:0000256" key="2">
    <source>
        <dbReference type="ARBA" id="ARBA00009172"/>
    </source>
</evidence>
<evidence type="ECO:0000313" key="7">
    <source>
        <dbReference type="EMBL" id="CAD7282976.1"/>
    </source>
</evidence>
<dbReference type="GO" id="GO:0055120">
    <property type="term" value="C:striated muscle dense body"/>
    <property type="evidence" value="ECO:0007669"/>
    <property type="project" value="TreeGrafter"/>
</dbReference>
<comment type="subcellular location">
    <subcellularLocation>
        <location evidence="1">Membrane</location>
        <topology evidence="1">Multi-pass membrane protein</topology>
    </subcellularLocation>
</comment>
<dbReference type="PANTHER" id="PTHR19444:SF13">
    <property type="entry name" value="PROTEIN UNC-93 HOMOLOG A"/>
    <property type="match status" value="1"/>
</dbReference>
<evidence type="ECO:0000256" key="3">
    <source>
        <dbReference type="ARBA" id="ARBA00022692"/>
    </source>
</evidence>
<organism evidence="7">
    <name type="scientific">Notodromas monacha</name>
    <dbReference type="NCBI Taxonomy" id="399045"/>
    <lineage>
        <taxon>Eukaryota</taxon>
        <taxon>Metazoa</taxon>
        <taxon>Ecdysozoa</taxon>
        <taxon>Arthropoda</taxon>
        <taxon>Crustacea</taxon>
        <taxon>Oligostraca</taxon>
        <taxon>Ostracoda</taxon>
        <taxon>Podocopa</taxon>
        <taxon>Podocopida</taxon>
        <taxon>Cypridocopina</taxon>
        <taxon>Cypridoidea</taxon>
        <taxon>Cyprididae</taxon>
        <taxon>Notodromas</taxon>
    </lineage>
</organism>
<evidence type="ECO:0000256" key="5">
    <source>
        <dbReference type="ARBA" id="ARBA00023136"/>
    </source>
</evidence>
<evidence type="ECO:0000256" key="1">
    <source>
        <dbReference type="ARBA" id="ARBA00004141"/>
    </source>
</evidence>
<keyword evidence="5 6" id="KW-0472">Membrane</keyword>
<keyword evidence="8" id="KW-1185">Reference proteome</keyword>
<evidence type="ECO:0008006" key="9">
    <source>
        <dbReference type="Google" id="ProtNLM"/>
    </source>
</evidence>
<dbReference type="EMBL" id="OA886653">
    <property type="protein sequence ID" value="CAD7282976.1"/>
    <property type="molecule type" value="Genomic_DNA"/>
</dbReference>
<dbReference type="InterPro" id="IPR036259">
    <property type="entry name" value="MFS_trans_sf"/>
</dbReference>
<feature type="transmembrane region" description="Helical" evidence="6">
    <location>
        <begin position="115"/>
        <end position="136"/>
    </location>
</feature>
<feature type="non-terminal residue" evidence="7">
    <location>
        <position position="397"/>
    </location>
</feature>
<dbReference type="GO" id="GO:0006937">
    <property type="term" value="P:regulation of muscle contraction"/>
    <property type="evidence" value="ECO:0007669"/>
    <property type="project" value="TreeGrafter"/>
</dbReference>
<accession>A0A7R9BZT3</accession>
<keyword evidence="3 6" id="KW-0812">Transmembrane</keyword>
<dbReference type="OrthoDB" id="78663at2759"/>
<protein>
    <recommendedName>
        <fullName evidence="9">UNC93-like protein</fullName>
    </recommendedName>
</protein>
<dbReference type="GO" id="GO:0043266">
    <property type="term" value="P:regulation of potassium ion transport"/>
    <property type="evidence" value="ECO:0007669"/>
    <property type="project" value="TreeGrafter"/>
</dbReference>
<dbReference type="GO" id="GO:0005886">
    <property type="term" value="C:plasma membrane"/>
    <property type="evidence" value="ECO:0007669"/>
    <property type="project" value="TreeGrafter"/>
</dbReference>
<sequence>MEKEKEISTPESGDGLHFKATESRRMMKNVLAISFAFLCLFTAFQSMSALQSSINSVDGLGPISLASLYAGLVVSCMFLPTFLIKRLTVKYTMMFSMLCYSVYIAAQFYPEFATLVPAGVILGLGAAPMWSAKCTYLTQVGKVYADFTGRDEEATVVRFFGIFFLLFQSSAVIGNLISSSVLQSDKNSILPNSTFEKCGIMFCPGEDAAEAAVNKPSKEKIYTLATVYLICALAAPVVIFFFVDPLSRYGEKQKKSKKDSVTDEEPISGMKLLVATFSHMANPLQMLIIPLTFWSGIEQAYFGSEFTRAFIACSWGTENIGYVLMCFGVVDAVSSYAFGYVIKLTGRIPLFIAAATMNIVMLIVFFEWMPTPDEKWVLFVSAGVWGMSDAVWQTQIN</sequence>
<dbReference type="Gene3D" id="1.20.1250.20">
    <property type="entry name" value="MFS general substrate transporter like domains"/>
    <property type="match status" value="1"/>
</dbReference>
<dbReference type="GO" id="GO:0015459">
    <property type="term" value="F:potassium channel regulator activity"/>
    <property type="evidence" value="ECO:0007669"/>
    <property type="project" value="TreeGrafter"/>
</dbReference>
<feature type="transmembrane region" description="Helical" evidence="6">
    <location>
        <begin position="320"/>
        <end position="342"/>
    </location>
</feature>